<feature type="domain" description="AB hydrolase-1" evidence="1">
    <location>
        <begin position="78"/>
        <end position="181"/>
    </location>
</feature>
<organism evidence="2 3">
    <name type="scientific">Nonomuraea marmarensis</name>
    <dbReference type="NCBI Taxonomy" id="3351344"/>
    <lineage>
        <taxon>Bacteria</taxon>
        <taxon>Bacillati</taxon>
        <taxon>Actinomycetota</taxon>
        <taxon>Actinomycetes</taxon>
        <taxon>Streptosporangiales</taxon>
        <taxon>Streptosporangiaceae</taxon>
        <taxon>Nonomuraea</taxon>
    </lineage>
</organism>
<protein>
    <submittedName>
        <fullName evidence="2">Alpha/beta fold hydrolase</fullName>
    </submittedName>
</protein>
<dbReference type="GO" id="GO:0016787">
    <property type="term" value="F:hydrolase activity"/>
    <property type="evidence" value="ECO:0007669"/>
    <property type="project" value="UniProtKB-KW"/>
</dbReference>
<keyword evidence="2" id="KW-0378">Hydrolase</keyword>
<evidence type="ECO:0000313" key="2">
    <source>
        <dbReference type="EMBL" id="MFG1709439.1"/>
    </source>
</evidence>
<dbReference type="Gene3D" id="3.40.50.1820">
    <property type="entry name" value="alpha/beta hydrolase"/>
    <property type="match status" value="1"/>
</dbReference>
<dbReference type="RefSeq" id="WP_393174208.1">
    <property type="nucleotide sequence ID" value="NZ_JBICRM010000036.1"/>
</dbReference>
<dbReference type="SUPFAM" id="SSF53474">
    <property type="entry name" value="alpha/beta-Hydrolases"/>
    <property type="match status" value="1"/>
</dbReference>
<dbReference type="InterPro" id="IPR000073">
    <property type="entry name" value="AB_hydrolase_1"/>
</dbReference>
<dbReference type="EMBL" id="JBICRM010000036">
    <property type="protein sequence ID" value="MFG1709439.1"/>
    <property type="molecule type" value="Genomic_DNA"/>
</dbReference>
<evidence type="ECO:0000313" key="3">
    <source>
        <dbReference type="Proteomes" id="UP001603978"/>
    </source>
</evidence>
<dbReference type="InterPro" id="IPR029058">
    <property type="entry name" value="AB_hydrolase_fold"/>
</dbReference>
<keyword evidence="3" id="KW-1185">Reference proteome</keyword>
<evidence type="ECO:0000259" key="1">
    <source>
        <dbReference type="Pfam" id="PF00561"/>
    </source>
</evidence>
<dbReference type="Proteomes" id="UP001603978">
    <property type="component" value="Unassembled WGS sequence"/>
</dbReference>
<accession>A0ABW7AQS7</accession>
<sequence>MLASAMTGRILTRMRIGRLLSGASDRTEDLYAQRLRDRCPCMGGAGKVSAQGDLMDLKHKRAETNGVRLHYVTAGSGPIVLCLHGWPETHREYLIVIERLGHKYRFIAPDLRGFADSDKPFSGYEPKTIAADMLGLLDAEKAERFHILSHDLGGPPSVALAYLAADRALSLSTIETPFFGLDYPGYVDPRVAYWHLGMHMNMDITRFLVEGREDQYLRHFFRDFAYDPTAMPESEIQAYVLQMRQPGNLRASLNLYGYIPQTAEQMRELTAEKLTVPMMAWGGRSSFGSHCIDSAKAIAANAHGGVIEECGHWVFQERTDFICEEMDRFWADADVRRAGLVGVR</sequence>
<comment type="caution">
    <text evidence="2">The sequence shown here is derived from an EMBL/GenBank/DDBJ whole genome shotgun (WGS) entry which is preliminary data.</text>
</comment>
<gene>
    <name evidence="2" type="ORF">ACFLIM_40245</name>
</gene>
<proteinExistence type="predicted"/>
<dbReference type="PANTHER" id="PTHR43329">
    <property type="entry name" value="EPOXIDE HYDROLASE"/>
    <property type="match status" value="1"/>
</dbReference>
<name>A0ABW7AQS7_9ACTN</name>
<reference evidence="2 3" key="1">
    <citation type="submission" date="2024-10" db="EMBL/GenBank/DDBJ databases">
        <authorList>
            <person name="Topkara A.R."/>
            <person name="Saygin H."/>
        </authorList>
    </citation>
    <scope>NUCLEOTIDE SEQUENCE [LARGE SCALE GENOMIC DNA]</scope>
    <source>
        <strain evidence="2 3">M3C6</strain>
    </source>
</reference>
<dbReference type="Pfam" id="PF00561">
    <property type="entry name" value="Abhydrolase_1"/>
    <property type="match status" value="1"/>
</dbReference>